<dbReference type="PANTHER" id="PTHR43420">
    <property type="entry name" value="ACETYLTRANSFERASE"/>
    <property type="match status" value="1"/>
</dbReference>
<dbReference type="Gene3D" id="3.40.630.30">
    <property type="match status" value="1"/>
</dbReference>
<comment type="caution">
    <text evidence="4">The sequence shown here is derived from an EMBL/GenBank/DDBJ whole genome shotgun (WGS) entry which is preliminary data.</text>
</comment>
<dbReference type="EC" id="2.3.-.-" evidence="4"/>
<evidence type="ECO:0000256" key="1">
    <source>
        <dbReference type="ARBA" id="ARBA00022679"/>
    </source>
</evidence>
<evidence type="ECO:0000313" key="4">
    <source>
        <dbReference type="EMBL" id="MFD2186836.1"/>
    </source>
</evidence>
<dbReference type="RefSeq" id="WP_378319834.1">
    <property type="nucleotide sequence ID" value="NZ_JBHUHY010000006.1"/>
</dbReference>
<dbReference type="GO" id="GO:0016746">
    <property type="term" value="F:acyltransferase activity"/>
    <property type="evidence" value="ECO:0007669"/>
    <property type="project" value="UniProtKB-KW"/>
</dbReference>
<organism evidence="4 5">
    <name type="scientific">Aquimarina celericrescens</name>
    <dbReference type="NCBI Taxonomy" id="1964542"/>
    <lineage>
        <taxon>Bacteria</taxon>
        <taxon>Pseudomonadati</taxon>
        <taxon>Bacteroidota</taxon>
        <taxon>Flavobacteriia</taxon>
        <taxon>Flavobacteriales</taxon>
        <taxon>Flavobacteriaceae</taxon>
        <taxon>Aquimarina</taxon>
    </lineage>
</organism>
<keyword evidence="2 4" id="KW-0012">Acyltransferase</keyword>
<gene>
    <name evidence="4" type="ORF">ACFSJT_08540</name>
</gene>
<accession>A0ABW5AXK9</accession>
<protein>
    <submittedName>
        <fullName evidence="4">GNAT family N-acetyltransferase</fullName>
        <ecNumber evidence="4">2.3.-.-</ecNumber>
    </submittedName>
</protein>
<evidence type="ECO:0000259" key="3">
    <source>
        <dbReference type="PROSITE" id="PS51186"/>
    </source>
</evidence>
<reference evidence="5" key="1">
    <citation type="journal article" date="2019" name="Int. J. Syst. Evol. Microbiol.">
        <title>The Global Catalogue of Microorganisms (GCM) 10K type strain sequencing project: providing services to taxonomists for standard genome sequencing and annotation.</title>
        <authorList>
            <consortium name="The Broad Institute Genomics Platform"/>
            <consortium name="The Broad Institute Genome Sequencing Center for Infectious Disease"/>
            <person name="Wu L."/>
            <person name="Ma J."/>
        </authorList>
    </citation>
    <scope>NUCLEOTIDE SEQUENCE [LARGE SCALE GENOMIC DNA]</scope>
    <source>
        <strain evidence="5">DT92</strain>
    </source>
</reference>
<dbReference type="InterPro" id="IPR016181">
    <property type="entry name" value="Acyl_CoA_acyltransferase"/>
</dbReference>
<feature type="domain" description="N-acetyltransferase" evidence="3">
    <location>
        <begin position="16"/>
        <end position="173"/>
    </location>
</feature>
<dbReference type="Proteomes" id="UP001597344">
    <property type="component" value="Unassembled WGS sequence"/>
</dbReference>
<dbReference type="EMBL" id="JBHUHY010000006">
    <property type="protein sequence ID" value="MFD2186836.1"/>
    <property type="molecule type" value="Genomic_DNA"/>
</dbReference>
<dbReference type="InterPro" id="IPR050680">
    <property type="entry name" value="YpeA/RimI_acetyltransf"/>
</dbReference>
<dbReference type="InterPro" id="IPR000182">
    <property type="entry name" value="GNAT_dom"/>
</dbReference>
<name>A0ABW5AXK9_9FLAO</name>
<proteinExistence type="predicted"/>
<dbReference type="PANTHER" id="PTHR43420:SF49">
    <property type="entry name" value="AMINO GROUP ACETYL TRANSFERASE"/>
    <property type="match status" value="1"/>
</dbReference>
<keyword evidence="5" id="KW-1185">Reference proteome</keyword>
<dbReference type="CDD" id="cd04301">
    <property type="entry name" value="NAT_SF"/>
    <property type="match status" value="1"/>
</dbReference>
<keyword evidence="1 4" id="KW-0808">Transferase</keyword>
<sequence length="182" mass="20958">MDYSSKTYQSKSSQSILIREASPEDANQLLRLKLQYIKNTDTLPLFGYEYPNDEGEEKELIQSYQNQNNSLLLVAENNGVLIGNIDLTGSWRKKIQHTAVLGMGIHTQWQNQGIGTILIQNVLDWAKQNKLLRIIWLEVYTTNMSGIALYRKMGFRESGKIKGFFLEKNKFIDKIIMTTSVY</sequence>
<evidence type="ECO:0000313" key="5">
    <source>
        <dbReference type="Proteomes" id="UP001597344"/>
    </source>
</evidence>
<evidence type="ECO:0000256" key="2">
    <source>
        <dbReference type="ARBA" id="ARBA00023315"/>
    </source>
</evidence>
<dbReference type="SUPFAM" id="SSF55729">
    <property type="entry name" value="Acyl-CoA N-acyltransferases (Nat)"/>
    <property type="match status" value="1"/>
</dbReference>
<dbReference type="Pfam" id="PF00583">
    <property type="entry name" value="Acetyltransf_1"/>
    <property type="match status" value="1"/>
</dbReference>
<dbReference type="PROSITE" id="PS51186">
    <property type="entry name" value="GNAT"/>
    <property type="match status" value="1"/>
</dbReference>